<reference evidence="5 6" key="1">
    <citation type="submission" date="2023-01" db="EMBL/GenBank/DDBJ databases">
        <title>Analysis of 21 Apiospora genomes using comparative genomics revels a genus with tremendous synthesis potential of carbohydrate active enzymes and secondary metabolites.</title>
        <authorList>
            <person name="Sorensen T."/>
        </authorList>
    </citation>
    <scope>NUCLEOTIDE SEQUENCE [LARGE SCALE GENOMIC DNA]</scope>
    <source>
        <strain evidence="5 6">CBS 114990</strain>
    </source>
</reference>
<keyword evidence="6" id="KW-1185">Reference proteome</keyword>
<keyword evidence="3" id="KW-0862">Zinc</keyword>
<evidence type="ECO:0000256" key="2">
    <source>
        <dbReference type="ARBA" id="ARBA00022771"/>
    </source>
</evidence>
<keyword evidence="1" id="KW-0479">Metal-binding</keyword>
<feature type="domain" description="ZZ-type" evidence="4">
    <location>
        <begin position="65"/>
        <end position="111"/>
    </location>
</feature>
<dbReference type="Pfam" id="PF26639">
    <property type="entry name" value="Het-6_barrel"/>
    <property type="match status" value="1"/>
</dbReference>
<dbReference type="InterPro" id="IPR043145">
    <property type="entry name" value="Znf_ZZ_sf"/>
</dbReference>
<protein>
    <recommendedName>
        <fullName evidence="4">ZZ-type domain-containing protein</fullName>
    </recommendedName>
</protein>
<evidence type="ECO:0000256" key="1">
    <source>
        <dbReference type="ARBA" id="ARBA00022723"/>
    </source>
</evidence>
<keyword evidence="2" id="KW-0863">Zinc-finger</keyword>
<dbReference type="SMART" id="SM00291">
    <property type="entry name" value="ZnF_ZZ"/>
    <property type="match status" value="1"/>
</dbReference>
<organism evidence="5 6">
    <name type="scientific">Apiospora hydei</name>
    <dbReference type="NCBI Taxonomy" id="1337664"/>
    <lineage>
        <taxon>Eukaryota</taxon>
        <taxon>Fungi</taxon>
        <taxon>Dikarya</taxon>
        <taxon>Ascomycota</taxon>
        <taxon>Pezizomycotina</taxon>
        <taxon>Sordariomycetes</taxon>
        <taxon>Xylariomycetidae</taxon>
        <taxon>Amphisphaeriales</taxon>
        <taxon>Apiosporaceae</taxon>
        <taxon>Apiospora</taxon>
    </lineage>
</organism>
<dbReference type="InterPro" id="IPR052895">
    <property type="entry name" value="HetReg/Transcr_Mod"/>
</dbReference>
<name>A0ABR1X4X5_9PEZI</name>
<evidence type="ECO:0000256" key="3">
    <source>
        <dbReference type="ARBA" id="ARBA00022833"/>
    </source>
</evidence>
<accession>A0ABR1X4X5</accession>
<proteinExistence type="predicted"/>
<dbReference type="CDD" id="cd02340">
    <property type="entry name" value="ZZ_NBR1_like"/>
    <property type="match status" value="1"/>
</dbReference>
<dbReference type="Proteomes" id="UP001433268">
    <property type="component" value="Unassembled WGS sequence"/>
</dbReference>
<dbReference type="Pfam" id="PF00569">
    <property type="entry name" value="ZZ"/>
    <property type="match status" value="1"/>
</dbReference>
<sequence length="334" mass="36641">MRGLFAAGGNDPAEVSFPKQNLLRTPGVLYDTITHLGKPSSDTAGWQYDRACFRQWCFMLANSHAVYRAYCDVCEGEITGGVRHKCAVCNDFDVCVECLPRVGAVHPEHAFQKIDLGEAPDIVCSTSEEGQVRIQGSYWTMLDTIPYSHVPNQSLQTAFRKTMTANSSFGNTPFDKDTSNNNDLASFLEGVAFTKFWNTYIEGHNAAIFRPGTGLTEDAFKNLFNSVSRAYLTHINTLVSTVVNGKRFFVTEKGYIGWGPKSAEVGDSISMLPGADVPFLVRKLTGDVMPKSDEDGDVVNCTLVGEAYVHGLMNGEALAAVERGEVREQTIVIH</sequence>
<dbReference type="Gene3D" id="3.30.60.90">
    <property type="match status" value="1"/>
</dbReference>
<dbReference type="SUPFAM" id="SSF57850">
    <property type="entry name" value="RING/U-box"/>
    <property type="match status" value="1"/>
</dbReference>
<evidence type="ECO:0000313" key="6">
    <source>
        <dbReference type="Proteomes" id="UP001433268"/>
    </source>
</evidence>
<evidence type="ECO:0000313" key="5">
    <source>
        <dbReference type="EMBL" id="KAK8090460.1"/>
    </source>
</evidence>
<dbReference type="EMBL" id="JAQQWN010000004">
    <property type="protein sequence ID" value="KAK8090460.1"/>
    <property type="molecule type" value="Genomic_DNA"/>
</dbReference>
<dbReference type="GeneID" id="92042796"/>
<gene>
    <name evidence="5" type="ORF">PG997_005421</name>
</gene>
<comment type="caution">
    <text evidence="5">The sequence shown here is derived from an EMBL/GenBank/DDBJ whole genome shotgun (WGS) entry which is preliminary data.</text>
</comment>
<dbReference type="PANTHER" id="PTHR24148:SF73">
    <property type="entry name" value="HET DOMAIN PROTEIN (AFU_ORTHOLOGUE AFUA_8G01020)"/>
    <property type="match status" value="1"/>
</dbReference>
<evidence type="ECO:0000259" key="4">
    <source>
        <dbReference type="SMART" id="SM00291"/>
    </source>
</evidence>
<dbReference type="RefSeq" id="XP_066673354.1">
    <property type="nucleotide sequence ID" value="XM_066809736.1"/>
</dbReference>
<dbReference type="InterPro" id="IPR000433">
    <property type="entry name" value="Znf_ZZ"/>
</dbReference>
<dbReference type="PANTHER" id="PTHR24148">
    <property type="entry name" value="ANKYRIN REPEAT DOMAIN-CONTAINING PROTEIN 39 HOMOLOG-RELATED"/>
    <property type="match status" value="1"/>
</dbReference>